<comment type="caution">
    <text evidence="3">The sequence shown here is derived from an EMBL/GenBank/DDBJ whole genome shotgun (WGS) entry which is preliminary data.</text>
</comment>
<feature type="transmembrane region" description="Helical" evidence="2">
    <location>
        <begin position="77"/>
        <end position="98"/>
    </location>
</feature>
<evidence type="ECO:0000313" key="4">
    <source>
        <dbReference type="Proteomes" id="UP000216451"/>
    </source>
</evidence>
<dbReference type="RefSeq" id="WP_094692151.1">
    <property type="nucleotide sequence ID" value="NZ_CALENZ010000025.1"/>
</dbReference>
<dbReference type="GeneID" id="98294830"/>
<feature type="transmembrane region" description="Helical" evidence="2">
    <location>
        <begin position="110"/>
        <end position="134"/>
    </location>
</feature>
<evidence type="ECO:0000256" key="2">
    <source>
        <dbReference type="SAM" id="Phobius"/>
    </source>
</evidence>
<sequence>MRDEQGRASASGVPQEQQYSYNEPESEYEPPRSRAASALGATAAVLGLIAVICSLLFITRTIAPASLKFSDVLSLSNLEWCSFVFSILALILVIAAKISHRRAMEDGRRGTWGIIGIILALLITVCGLLIGNLFPQGVIQPSVSENAPVSSSKTMRKGIESSVGSCTGGWQSLSTSSYPGLTLAELCKDPRMAYVTFENPTMASLERGAVNSKISDMLEEYSDNGKAQGDWRTLNGKMWLVFGEKANIEKLQKSWGGTIDTVE</sequence>
<dbReference type="AlphaFoldDB" id="A0A261GBN5"/>
<feature type="compositionally biased region" description="Low complexity" evidence="1">
    <location>
        <begin position="14"/>
        <end position="23"/>
    </location>
</feature>
<feature type="region of interest" description="Disordered" evidence="1">
    <location>
        <begin position="1"/>
        <end position="32"/>
    </location>
</feature>
<keyword evidence="4" id="KW-1185">Reference proteome</keyword>
<feature type="transmembrane region" description="Helical" evidence="2">
    <location>
        <begin position="35"/>
        <end position="57"/>
    </location>
</feature>
<evidence type="ECO:0000313" key="3">
    <source>
        <dbReference type="EMBL" id="OZG68839.1"/>
    </source>
</evidence>
<keyword evidence="2" id="KW-0472">Membrane</keyword>
<gene>
    <name evidence="3" type="ORF">BAQU_0140</name>
</gene>
<keyword evidence="2" id="KW-1133">Transmembrane helix</keyword>
<reference evidence="3 4" key="1">
    <citation type="journal article" date="2017" name="BMC Genomics">
        <title>Comparative genomic and phylogenomic analyses of the Bifidobacteriaceae family.</title>
        <authorList>
            <person name="Lugli G.A."/>
            <person name="Milani C."/>
            <person name="Turroni F."/>
            <person name="Duranti S."/>
            <person name="Mancabelli L."/>
            <person name="Mangifesta M."/>
            <person name="Ferrario C."/>
            <person name="Modesto M."/>
            <person name="Mattarelli P."/>
            <person name="Jiri K."/>
            <person name="van Sinderen D."/>
            <person name="Ventura M."/>
        </authorList>
    </citation>
    <scope>NUCLEOTIDE SEQUENCE [LARGE SCALE GENOMIC DNA]</scope>
    <source>
        <strain evidence="3 4">LMG 28769</strain>
    </source>
</reference>
<dbReference type="Proteomes" id="UP000216451">
    <property type="component" value="Unassembled WGS sequence"/>
</dbReference>
<keyword evidence="2" id="KW-0812">Transmembrane</keyword>
<name>A0A261GBN5_9BIFI</name>
<dbReference type="OrthoDB" id="3232854at2"/>
<dbReference type="EMBL" id="MWXA01000001">
    <property type="protein sequence ID" value="OZG68839.1"/>
    <property type="molecule type" value="Genomic_DNA"/>
</dbReference>
<proteinExistence type="predicted"/>
<accession>A0A261GBN5</accession>
<protein>
    <submittedName>
        <fullName evidence="3">Uncharacterized protein</fullName>
    </submittedName>
</protein>
<evidence type="ECO:0000256" key="1">
    <source>
        <dbReference type="SAM" id="MobiDB-lite"/>
    </source>
</evidence>
<organism evidence="3 4">
    <name type="scientific">Bifidobacterium aquikefiri</name>
    <dbReference type="NCBI Taxonomy" id="1653207"/>
    <lineage>
        <taxon>Bacteria</taxon>
        <taxon>Bacillati</taxon>
        <taxon>Actinomycetota</taxon>
        <taxon>Actinomycetes</taxon>
        <taxon>Bifidobacteriales</taxon>
        <taxon>Bifidobacteriaceae</taxon>
        <taxon>Bifidobacterium</taxon>
    </lineage>
</organism>